<dbReference type="AlphaFoldDB" id="X1M3R1"/>
<evidence type="ECO:0000313" key="1">
    <source>
        <dbReference type="EMBL" id="GAI12716.1"/>
    </source>
</evidence>
<organism evidence="1">
    <name type="scientific">marine sediment metagenome</name>
    <dbReference type="NCBI Taxonomy" id="412755"/>
    <lineage>
        <taxon>unclassified sequences</taxon>
        <taxon>metagenomes</taxon>
        <taxon>ecological metagenomes</taxon>
    </lineage>
</organism>
<protein>
    <submittedName>
        <fullName evidence="1">Uncharacterized protein</fullName>
    </submittedName>
</protein>
<comment type="caution">
    <text evidence="1">The sequence shown here is derived from an EMBL/GenBank/DDBJ whole genome shotgun (WGS) entry which is preliminary data.</text>
</comment>
<accession>X1M3R1</accession>
<gene>
    <name evidence="1" type="ORF">S06H3_20254</name>
</gene>
<name>X1M3R1_9ZZZZ</name>
<sequence length="185" mass="20010">MPTFKDKVGIKHSIDIVVKRKDGSIKAERHYGDIKDGVKRKIKDSIFTILWKRLITKQCVMKDGITNAGKAAVAGLFLKDISVNDFDWLAIGTGVTAFNAAQTALVAETHRVAGVGTRVETAVADDTAQLVVTFSGFTGEENVSEIGEFNADTGGDMGMRQTFTALPVDWDEGDSIVMTVKVQVT</sequence>
<dbReference type="EMBL" id="BARV01010471">
    <property type="protein sequence ID" value="GAI12716.1"/>
    <property type="molecule type" value="Genomic_DNA"/>
</dbReference>
<reference evidence="1" key="1">
    <citation type="journal article" date="2014" name="Front. Microbiol.">
        <title>High frequency of phylogenetically diverse reductive dehalogenase-homologous genes in deep subseafloor sedimentary metagenomes.</title>
        <authorList>
            <person name="Kawai M."/>
            <person name="Futagami T."/>
            <person name="Toyoda A."/>
            <person name="Takaki Y."/>
            <person name="Nishi S."/>
            <person name="Hori S."/>
            <person name="Arai W."/>
            <person name="Tsubouchi T."/>
            <person name="Morono Y."/>
            <person name="Uchiyama I."/>
            <person name="Ito T."/>
            <person name="Fujiyama A."/>
            <person name="Inagaki F."/>
            <person name="Takami H."/>
        </authorList>
    </citation>
    <scope>NUCLEOTIDE SEQUENCE</scope>
    <source>
        <strain evidence="1">Expedition CK06-06</strain>
    </source>
</reference>
<proteinExistence type="predicted"/>